<feature type="region of interest" description="Disordered" evidence="2">
    <location>
        <begin position="725"/>
        <end position="748"/>
    </location>
</feature>
<dbReference type="OrthoDB" id="9449914at2759"/>
<dbReference type="InterPro" id="IPR042779">
    <property type="entry name" value="MISP/MISP3-like"/>
</dbReference>
<sequence>MFKYPSPWQVLCNGMDRRDGIPNDEIARSLYVNDKSHSQTEEPTDNIFDVHSTDSFCLQLTNSLKDQTFGLPEQERNDFENQAVILPDDVSTHHKESRYECELQVIGTEEKPFWQEGTTFSQDINNAFEVKEPNTSEPQSVDVPVSIMDRITRSSIYSLSSARDAESCKEEARQETSSTAQENPNVDRRSMSSDVWLPNPDRNSQLRLLKEEKRFDVRAYRSQTSPTKLFADDDSEDEFKPRSRDLTPEKLLELDAQRKDIIKRQGQRKSLDMEERILLDETGSSISGVDINGLDSSPNTDQINFEAARQQFLMLEKKKESLPPQSPQFQSKHTRLSSRVLLENDNNQEKIGSIHVKMRGIASPNTESQPIFSRSRSSSQLYNNVSGEIYADNVDSRAQEKTEEILRTSYQIPEQESEHIPNPNNETPIEREIRLAKEREENLRRERGIQVSTETNEIVEILKNSVIPFTSNEPSQKKSKDRARTSIFLQREIEKEAQREADLKNEGKVAGLYDKGTAQEIDERRKLFEQPDEIPVKPQNVTTNPIFKGTITNYITADDITQVDCGEPDFKSNGSIQDVQQPYSVRTNWKPTPMNTNRNRSQSLENILHYKATSEPYQETQILHKENVHVKPLKFNVSVKGDEDEKRKQLFNGTEENVNPEIIYNVNRLRPSLSNIIEQDIQQTLERDKELKEQRRKSEIFSLTPPVDLQTTASFNGYNQYERPILSSGASNQSSPAPHRATPSYGTPSYILSPEQAFKIKRYPKFVATESDSDGLRKYGEDSWYAGIEPSDEVNTEIVESTRVNRHKNKMAMRWEAGLYTNESSD</sequence>
<protein>
    <submittedName>
        <fullName evidence="5">Mitotic interactor and substrate of PLK1 isoform X1</fullName>
    </submittedName>
</protein>
<evidence type="ECO:0000313" key="4">
    <source>
        <dbReference type="Proteomes" id="UP000186698"/>
    </source>
</evidence>
<evidence type="ECO:0000256" key="1">
    <source>
        <dbReference type="ARBA" id="ARBA00023054"/>
    </source>
</evidence>
<dbReference type="PANTHER" id="PTHR18839:SF8">
    <property type="entry name" value="MITOTIC INTERACTOR AND SUBSTRATE OF PLK1 ISOFORM X1"/>
    <property type="match status" value="1"/>
</dbReference>
<accession>A0A8J0UUF6</accession>
<feature type="region of interest" description="Disordered" evidence="2">
    <location>
        <begin position="162"/>
        <end position="201"/>
    </location>
</feature>
<proteinExistence type="predicted"/>
<organism evidence="4 5">
    <name type="scientific">Xenopus laevis</name>
    <name type="common">African clawed frog</name>
    <dbReference type="NCBI Taxonomy" id="8355"/>
    <lineage>
        <taxon>Eukaryota</taxon>
        <taxon>Metazoa</taxon>
        <taxon>Chordata</taxon>
        <taxon>Craniata</taxon>
        <taxon>Vertebrata</taxon>
        <taxon>Euteleostomi</taxon>
        <taxon>Amphibia</taxon>
        <taxon>Batrachia</taxon>
        <taxon>Anura</taxon>
        <taxon>Pipoidea</taxon>
        <taxon>Pipidae</taxon>
        <taxon>Xenopodinae</taxon>
        <taxon>Xenopus</taxon>
        <taxon>Xenopus</taxon>
    </lineage>
</organism>
<keyword evidence="4" id="KW-1185">Reference proteome</keyword>
<keyword evidence="1" id="KW-0175">Coiled coil</keyword>
<dbReference type="InterPro" id="IPR029304">
    <property type="entry name" value="AKAP2_C"/>
</dbReference>
<name>A0A8J0UUF6_XENLA</name>
<dbReference type="Pfam" id="PF15304">
    <property type="entry name" value="AKAP2_C"/>
    <property type="match status" value="1"/>
</dbReference>
<evidence type="ECO:0000259" key="3">
    <source>
        <dbReference type="Pfam" id="PF15304"/>
    </source>
</evidence>
<reference evidence="5" key="1">
    <citation type="submission" date="2025-08" db="UniProtKB">
        <authorList>
            <consortium name="RefSeq"/>
        </authorList>
    </citation>
    <scope>IDENTIFICATION</scope>
    <source>
        <strain evidence="5">J_2021</strain>
        <tissue evidence="5">Erythrocytes</tissue>
    </source>
</reference>
<dbReference type="AlphaFoldDB" id="A0A8J0UUF6"/>
<evidence type="ECO:0000256" key="2">
    <source>
        <dbReference type="SAM" id="MobiDB-lite"/>
    </source>
</evidence>
<feature type="compositionally biased region" description="Basic and acidic residues" evidence="2">
    <location>
        <begin position="163"/>
        <end position="174"/>
    </location>
</feature>
<gene>
    <name evidence="5" type="primary">LOC108712598</name>
</gene>
<dbReference type="PANTHER" id="PTHR18839">
    <property type="entry name" value="MITOTIC INTERACTOR AND SUBSTRATE OF PLK1 MISP FAMILY MEMBER"/>
    <property type="match status" value="1"/>
</dbReference>
<dbReference type="GeneID" id="108712598"/>
<evidence type="ECO:0000313" key="5">
    <source>
        <dbReference type="RefSeq" id="XP_018110380.1"/>
    </source>
</evidence>
<feature type="domain" description="A-kinase anchor protein 2 C-terminal" evidence="3">
    <location>
        <begin position="478"/>
        <end position="821"/>
    </location>
</feature>
<dbReference type="Proteomes" id="UP000186698">
    <property type="component" value="Chromosome 1L"/>
</dbReference>
<dbReference type="CTD" id="108712598"/>
<feature type="compositionally biased region" description="Polar residues" evidence="2">
    <location>
        <begin position="175"/>
        <end position="184"/>
    </location>
</feature>
<dbReference type="RefSeq" id="XP_018110380.1">
    <property type="nucleotide sequence ID" value="XM_018254891.2"/>
</dbReference>